<evidence type="ECO:0000313" key="3">
    <source>
        <dbReference type="Proteomes" id="UP000501240"/>
    </source>
</evidence>
<evidence type="ECO:0000256" key="1">
    <source>
        <dbReference type="SAM" id="Phobius"/>
    </source>
</evidence>
<accession>A0A7D3W626</accession>
<name>A0A7D3W626_ACTVE</name>
<keyword evidence="1" id="KW-1133">Transmembrane helix</keyword>
<sequence length="141" mass="15356">MVALFAALIVMGLLGLGGYLLHDSESESADRAVGLAVAITFFSLIPIAFVLFLIQGRRLKRHYEDYAAVWPTMMHVWQSAMICLRCHGAFFPADTIQTGIDPGHLIPLDAFRDTVVDVGNRIALAARIPPAQRSIPPGPTD</sequence>
<keyword evidence="1" id="KW-0472">Membrane</keyword>
<evidence type="ECO:0000313" key="2">
    <source>
        <dbReference type="EMBL" id="QKG27252.1"/>
    </source>
</evidence>
<dbReference type="Proteomes" id="UP000501240">
    <property type="component" value="Chromosome"/>
</dbReference>
<keyword evidence="2" id="KW-0808">Transferase</keyword>
<dbReference type="GO" id="GO:0016740">
    <property type="term" value="F:transferase activity"/>
    <property type="evidence" value="ECO:0007669"/>
    <property type="project" value="UniProtKB-KW"/>
</dbReference>
<protein>
    <submittedName>
        <fullName evidence="2">Beta-glucoside-specific phosphotransferase system enzyme II</fullName>
    </submittedName>
</protein>
<organism evidence="2 3">
    <name type="scientific">Actinomadura verrucosospora</name>
    <dbReference type="NCBI Taxonomy" id="46165"/>
    <lineage>
        <taxon>Bacteria</taxon>
        <taxon>Bacillati</taxon>
        <taxon>Actinomycetota</taxon>
        <taxon>Actinomycetes</taxon>
        <taxon>Streptosporangiales</taxon>
        <taxon>Thermomonosporaceae</taxon>
        <taxon>Actinomadura</taxon>
    </lineage>
</organism>
<gene>
    <name evidence="2" type="ORF">ACTIVE_8905</name>
</gene>
<keyword evidence="3" id="KW-1185">Reference proteome</keyword>
<dbReference type="AlphaFoldDB" id="A0A7D3W626"/>
<proteinExistence type="predicted"/>
<reference evidence="2 3" key="1">
    <citation type="submission" date="2020-05" db="EMBL/GenBank/DDBJ databases">
        <title>Actinomadura verrucosospora NRRL-B18236 (PFL_A860) Genome sequencing and assembly.</title>
        <authorList>
            <person name="Samborskyy M."/>
        </authorList>
    </citation>
    <scope>NUCLEOTIDE SEQUENCE [LARGE SCALE GENOMIC DNA]</scope>
    <source>
        <strain evidence="2 3">NRRL:B18236</strain>
    </source>
</reference>
<dbReference type="EMBL" id="CP053892">
    <property type="protein sequence ID" value="QKG27252.1"/>
    <property type="molecule type" value="Genomic_DNA"/>
</dbReference>
<keyword evidence="1" id="KW-0812">Transmembrane</keyword>
<feature type="transmembrane region" description="Helical" evidence="1">
    <location>
        <begin position="33"/>
        <end position="54"/>
    </location>
</feature>